<evidence type="ECO:0000313" key="1">
    <source>
        <dbReference type="Proteomes" id="UP000095286"/>
    </source>
</evidence>
<proteinExistence type="predicted"/>
<accession>A0AC35TKW9</accession>
<dbReference type="WBParaSite" id="RSKR_0000145100.1">
    <property type="protein sequence ID" value="RSKR_0000145100.1"/>
    <property type="gene ID" value="RSKR_0000145100"/>
</dbReference>
<reference evidence="2" key="1">
    <citation type="submission" date="2016-11" db="UniProtKB">
        <authorList>
            <consortium name="WormBaseParasite"/>
        </authorList>
    </citation>
    <scope>IDENTIFICATION</scope>
    <source>
        <strain evidence="2">KR3021</strain>
    </source>
</reference>
<dbReference type="Proteomes" id="UP000095286">
    <property type="component" value="Unplaced"/>
</dbReference>
<organism evidence="1 2">
    <name type="scientific">Rhabditophanes sp. KR3021</name>
    <dbReference type="NCBI Taxonomy" id="114890"/>
    <lineage>
        <taxon>Eukaryota</taxon>
        <taxon>Metazoa</taxon>
        <taxon>Ecdysozoa</taxon>
        <taxon>Nematoda</taxon>
        <taxon>Chromadorea</taxon>
        <taxon>Rhabditida</taxon>
        <taxon>Tylenchina</taxon>
        <taxon>Panagrolaimomorpha</taxon>
        <taxon>Strongyloidoidea</taxon>
        <taxon>Alloionematidae</taxon>
        <taxon>Rhabditophanes</taxon>
    </lineage>
</organism>
<evidence type="ECO:0000313" key="2">
    <source>
        <dbReference type="WBParaSite" id="RSKR_0000145100.1"/>
    </source>
</evidence>
<protein>
    <submittedName>
        <fullName evidence="2">One cut domain family member</fullName>
    </submittedName>
</protein>
<sequence>MKITLEDSLDLESSNSNNYGSFNYSPGDSSTEGDISKLDHSPSYMSQPKVEFFSDSEDFNINCGDSPIGFNSPLDSTYHQNNSTKSNMIVPAFNSEYDFFNANQKRMQPPMLPPGPFLGSQYLDSGFRQKSMVQQSHGCSCSDHGNNNRMPQVTFSIQNVYECPHAKTNYQSSYSVTRTHNMISHSLNPPYYCTQPSTGFDHRARIQENLFHGNRVPPYYDQRINNYGNARPHYMAREQIIHSDPMAAIQPNFGSQNLNGRIVYPRPSFNTFKQVVPSFDKEKDDLPVKEVKKEVKSVRKPRGRKRKAVEEDIILKENEPQVSYKDILDKEVVTEVELGDSDFIDTVALCKSISKELKTHNIAQSLFAKKILCRSQGTLSDLLRNPKPWNKLKGGKETFKRMVYWMSLPLQKRLDTLKDTTGVNFYQSHLGPPTPASNGRSADNSSHGSKDKKRLVFTGEQKSMLWDSFLLNNRPTREAQDVLAKKLGLSKETVGNYFMNARRRSSINLNTDDASLKDKPDRENFTFSDDYDTYSFGSLNNTQD</sequence>
<name>A0AC35TKW9_9BILA</name>